<dbReference type="KEGG" id="pstg:E8M01_05440"/>
<evidence type="ECO:0000256" key="3">
    <source>
        <dbReference type="ARBA" id="ARBA00022597"/>
    </source>
</evidence>
<reference evidence="8 9" key="1">
    <citation type="submission" date="2019-04" db="EMBL/GenBank/DDBJ databases">
        <title>Phreatobacter aquaticus sp. nov.</title>
        <authorList>
            <person name="Choi A."/>
        </authorList>
    </citation>
    <scope>NUCLEOTIDE SEQUENCE [LARGE SCALE GENOMIC DNA]</scope>
    <source>
        <strain evidence="8 9">KCTC 52518</strain>
    </source>
</reference>
<dbReference type="PANTHER" id="PTHR43790">
    <property type="entry name" value="CARBOHYDRATE TRANSPORT ATP-BINDING PROTEIN MG119-RELATED"/>
    <property type="match status" value="1"/>
</dbReference>
<evidence type="ECO:0000256" key="1">
    <source>
        <dbReference type="ARBA" id="ARBA00005417"/>
    </source>
</evidence>
<protein>
    <submittedName>
        <fullName evidence="8">Sugar ABC transporter ATP-binding protein</fullName>
    </submittedName>
</protein>
<gene>
    <name evidence="8" type="ORF">E8M01_05440</name>
</gene>
<evidence type="ECO:0000256" key="4">
    <source>
        <dbReference type="ARBA" id="ARBA00022737"/>
    </source>
</evidence>
<evidence type="ECO:0000313" key="8">
    <source>
        <dbReference type="EMBL" id="QCI63734.1"/>
    </source>
</evidence>
<dbReference type="PROSITE" id="PS50893">
    <property type="entry name" value="ABC_TRANSPORTER_2"/>
    <property type="match status" value="2"/>
</dbReference>
<feature type="domain" description="ABC transporter" evidence="7">
    <location>
        <begin position="6"/>
        <end position="245"/>
    </location>
</feature>
<keyword evidence="3" id="KW-0762">Sugar transport</keyword>
<dbReference type="SUPFAM" id="SSF52540">
    <property type="entry name" value="P-loop containing nucleoside triphosphate hydrolases"/>
    <property type="match status" value="2"/>
</dbReference>
<keyword evidence="2" id="KW-0813">Transport</keyword>
<dbReference type="InterPro" id="IPR017871">
    <property type="entry name" value="ABC_transporter-like_CS"/>
</dbReference>
<dbReference type="AlphaFoldDB" id="A0A4D7AQZ1"/>
<dbReference type="InterPro" id="IPR050107">
    <property type="entry name" value="ABC_carbohydrate_import_ATPase"/>
</dbReference>
<dbReference type="OrthoDB" id="9805029at2"/>
<feature type="domain" description="ABC transporter" evidence="7">
    <location>
        <begin position="255"/>
        <end position="497"/>
    </location>
</feature>
<dbReference type="PANTHER" id="PTHR43790:SF9">
    <property type="entry name" value="GALACTOFURANOSE TRANSPORTER ATP-BINDING PROTEIN YTFR"/>
    <property type="match status" value="1"/>
</dbReference>
<dbReference type="InterPro" id="IPR003439">
    <property type="entry name" value="ABC_transporter-like_ATP-bd"/>
</dbReference>
<keyword evidence="9" id="KW-1185">Reference proteome</keyword>
<dbReference type="SMART" id="SM00382">
    <property type="entry name" value="AAA"/>
    <property type="match status" value="2"/>
</dbReference>
<accession>A0A4D7AQZ1</accession>
<proteinExistence type="inferred from homology"/>
<dbReference type="CDD" id="cd03216">
    <property type="entry name" value="ABC_Carb_Monos_I"/>
    <property type="match status" value="1"/>
</dbReference>
<dbReference type="GO" id="GO:0005524">
    <property type="term" value="F:ATP binding"/>
    <property type="evidence" value="ECO:0007669"/>
    <property type="project" value="UniProtKB-KW"/>
</dbReference>
<dbReference type="EMBL" id="CP039690">
    <property type="protein sequence ID" value="QCI63734.1"/>
    <property type="molecule type" value="Genomic_DNA"/>
</dbReference>
<dbReference type="Pfam" id="PF00005">
    <property type="entry name" value="ABC_tran"/>
    <property type="match status" value="2"/>
</dbReference>
<dbReference type="RefSeq" id="WP_136959191.1">
    <property type="nucleotide sequence ID" value="NZ_CP039690.1"/>
</dbReference>
<sequence length="502" mass="54399">MKRAFMTLDGLGKTFGANCVLEDVSLDLRPGEIVALLGANGAGKSTLVKILSGAYRPDQGSITIDGKPAAFGSPLDARRAGIFTVHQIINDGVVQDLTVAENLLLDELSAPGTPVFLDRRSMRLRATRVADSLALRLPLDKAVRDIGQADRQMVAIARALAHEPRLLILDEPTSSLSEAEAERLFTTIEHLRQSGVAILYISHRMADIRRLADRAVVLRDGRLTGIFEAPLDLAKAVSAMLGRDLAAAVTRRAAIAGREVVRFDRVQLATHARPFDLQLCENEIVVLTGLIGAGKSEIAQCLFGLYRPVAGRISLDGADWTPGTPADAVGRGVFMVSEDRANNSLLPETSVTRNMTLPFLRLFSWLGLVDRNRERSVALHQIEQLFIKAPSPDAAIEALSGGNQQKVVLARWLIDTCRVLILDEPFQGVDIAARRDIGQHLRDTAAGRATLVISADIEEAFEVADRIVVVRDFRAVASYPVHAIGHDALIAEIAAIEHEEAA</sequence>
<dbReference type="PROSITE" id="PS00211">
    <property type="entry name" value="ABC_TRANSPORTER_1"/>
    <property type="match status" value="1"/>
</dbReference>
<evidence type="ECO:0000256" key="5">
    <source>
        <dbReference type="ARBA" id="ARBA00022741"/>
    </source>
</evidence>
<name>A0A4D7AQZ1_9HYPH</name>
<dbReference type="InterPro" id="IPR003593">
    <property type="entry name" value="AAA+_ATPase"/>
</dbReference>
<evidence type="ECO:0000313" key="9">
    <source>
        <dbReference type="Proteomes" id="UP000298781"/>
    </source>
</evidence>
<dbReference type="CDD" id="cd03215">
    <property type="entry name" value="ABC_Carb_Monos_II"/>
    <property type="match status" value="1"/>
</dbReference>
<dbReference type="Proteomes" id="UP000298781">
    <property type="component" value="Chromosome"/>
</dbReference>
<dbReference type="Gene3D" id="3.40.50.300">
    <property type="entry name" value="P-loop containing nucleotide triphosphate hydrolases"/>
    <property type="match status" value="2"/>
</dbReference>
<organism evidence="8 9">
    <name type="scientific">Phreatobacter stygius</name>
    <dbReference type="NCBI Taxonomy" id="1940610"/>
    <lineage>
        <taxon>Bacteria</taxon>
        <taxon>Pseudomonadati</taxon>
        <taxon>Pseudomonadota</taxon>
        <taxon>Alphaproteobacteria</taxon>
        <taxon>Hyphomicrobiales</taxon>
        <taxon>Phreatobacteraceae</taxon>
        <taxon>Phreatobacter</taxon>
    </lineage>
</organism>
<comment type="similarity">
    <text evidence="1">Belongs to the ABC transporter superfamily.</text>
</comment>
<keyword evidence="6 8" id="KW-0067">ATP-binding</keyword>
<dbReference type="InterPro" id="IPR027417">
    <property type="entry name" value="P-loop_NTPase"/>
</dbReference>
<keyword evidence="5" id="KW-0547">Nucleotide-binding</keyword>
<evidence type="ECO:0000256" key="6">
    <source>
        <dbReference type="ARBA" id="ARBA00022840"/>
    </source>
</evidence>
<evidence type="ECO:0000256" key="2">
    <source>
        <dbReference type="ARBA" id="ARBA00022448"/>
    </source>
</evidence>
<dbReference type="GO" id="GO:0016887">
    <property type="term" value="F:ATP hydrolysis activity"/>
    <property type="evidence" value="ECO:0007669"/>
    <property type="project" value="InterPro"/>
</dbReference>
<keyword evidence="4" id="KW-0677">Repeat</keyword>
<evidence type="ECO:0000259" key="7">
    <source>
        <dbReference type="PROSITE" id="PS50893"/>
    </source>
</evidence>